<evidence type="ECO:0000256" key="4">
    <source>
        <dbReference type="ARBA" id="ARBA00022576"/>
    </source>
</evidence>
<dbReference type="NCBIfam" id="NF004870">
    <property type="entry name" value="PRK06225.1"/>
    <property type="match status" value="1"/>
</dbReference>
<evidence type="ECO:0000256" key="6">
    <source>
        <dbReference type="ARBA" id="ARBA00022898"/>
    </source>
</evidence>
<comment type="similarity">
    <text evidence="2 7">Belongs to the class-I pyridoxal-phosphate-dependent aminotransferase family.</text>
</comment>
<dbReference type="Gene3D" id="3.40.640.10">
    <property type="entry name" value="Type I PLP-dependent aspartate aminotransferase-like (Major domain)"/>
    <property type="match status" value="1"/>
</dbReference>
<dbReference type="PANTHER" id="PTHR46383:SF1">
    <property type="entry name" value="ASPARTATE AMINOTRANSFERASE"/>
    <property type="match status" value="1"/>
</dbReference>
<dbReference type="InterPro" id="IPR015421">
    <property type="entry name" value="PyrdxlP-dep_Trfase_major"/>
</dbReference>
<dbReference type="InterPro" id="IPR004839">
    <property type="entry name" value="Aminotransferase_I/II_large"/>
</dbReference>
<dbReference type="Proteomes" id="UP000077066">
    <property type="component" value="Unassembled WGS sequence"/>
</dbReference>
<evidence type="ECO:0000256" key="1">
    <source>
        <dbReference type="ARBA" id="ARBA00001933"/>
    </source>
</evidence>
<dbReference type="GO" id="GO:0006520">
    <property type="term" value="P:amino acid metabolic process"/>
    <property type="evidence" value="ECO:0007669"/>
    <property type="project" value="InterPro"/>
</dbReference>
<name>A0A162FAL3_9EURY</name>
<dbReference type="InterPro" id="IPR050596">
    <property type="entry name" value="AspAT/PAT-like"/>
</dbReference>
<dbReference type="GO" id="GO:0008483">
    <property type="term" value="F:transaminase activity"/>
    <property type="evidence" value="ECO:0007669"/>
    <property type="project" value="UniProtKB-KW"/>
</dbReference>
<dbReference type="STRING" id="55758.MBFIL_18210"/>
<keyword evidence="6" id="KW-0663">Pyridoxal phosphate</keyword>
<proteinExistence type="inferred from homology"/>
<protein>
    <recommendedName>
        <fullName evidence="7">Aminotransferase</fullName>
        <ecNumber evidence="7">2.6.1.-</ecNumber>
    </recommendedName>
</protein>
<evidence type="ECO:0000256" key="5">
    <source>
        <dbReference type="ARBA" id="ARBA00022679"/>
    </source>
</evidence>
<dbReference type="GO" id="GO:0030170">
    <property type="term" value="F:pyridoxal phosphate binding"/>
    <property type="evidence" value="ECO:0007669"/>
    <property type="project" value="InterPro"/>
</dbReference>
<dbReference type="AlphaFoldDB" id="A0A162FAL3"/>
<dbReference type="CDD" id="cd00609">
    <property type="entry name" value="AAT_like"/>
    <property type="match status" value="1"/>
</dbReference>
<dbReference type="EC" id="2.6.1.-" evidence="7"/>
<dbReference type="SUPFAM" id="SSF53383">
    <property type="entry name" value="PLP-dependent transferases"/>
    <property type="match status" value="1"/>
</dbReference>
<dbReference type="InterPro" id="IPR015422">
    <property type="entry name" value="PyrdxlP-dep_Trfase_small"/>
</dbReference>
<comment type="subunit">
    <text evidence="3">Homodimer.</text>
</comment>
<dbReference type="OrthoDB" id="372018at2157"/>
<comment type="cofactor">
    <cofactor evidence="1 7">
        <name>pyridoxal 5'-phosphate</name>
        <dbReference type="ChEBI" id="CHEBI:597326"/>
    </cofactor>
</comment>
<reference evidence="9 10" key="1">
    <citation type="submission" date="2016-04" db="EMBL/GenBank/DDBJ databases">
        <title>Genome sequence of Methanobrevibacter filiformis DSM 11501.</title>
        <authorList>
            <person name="Poehlein A."/>
            <person name="Seedorf H."/>
            <person name="Daniel R."/>
        </authorList>
    </citation>
    <scope>NUCLEOTIDE SEQUENCE [LARGE SCALE GENOMIC DNA]</scope>
    <source>
        <strain evidence="9 10">DSM 11501</strain>
    </source>
</reference>
<evidence type="ECO:0000256" key="3">
    <source>
        <dbReference type="ARBA" id="ARBA00011738"/>
    </source>
</evidence>
<dbReference type="InterPro" id="IPR004838">
    <property type="entry name" value="NHTrfase_class1_PyrdxlP-BS"/>
</dbReference>
<dbReference type="PANTHER" id="PTHR46383">
    <property type="entry name" value="ASPARTATE AMINOTRANSFERASE"/>
    <property type="match status" value="1"/>
</dbReference>
<dbReference type="PROSITE" id="PS00105">
    <property type="entry name" value="AA_TRANSFER_CLASS_1"/>
    <property type="match status" value="1"/>
</dbReference>
<comment type="caution">
    <text evidence="9">The sequence shown here is derived from an EMBL/GenBank/DDBJ whole genome shotgun (WGS) entry which is preliminary data.</text>
</comment>
<dbReference type="Gene3D" id="3.90.1150.10">
    <property type="entry name" value="Aspartate Aminotransferase, domain 1"/>
    <property type="match status" value="1"/>
</dbReference>
<dbReference type="RefSeq" id="WP_066973846.1">
    <property type="nucleotide sequence ID" value="NZ_LWMT01000281.1"/>
</dbReference>
<feature type="domain" description="Aminotransferase class I/classII large" evidence="8">
    <location>
        <begin position="33"/>
        <end position="373"/>
    </location>
</feature>
<dbReference type="EMBL" id="LWMT01000281">
    <property type="protein sequence ID" value="KZX10295.1"/>
    <property type="molecule type" value="Genomic_DNA"/>
</dbReference>
<dbReference type="PATRIC" id="fig|55758.3.peg.2038"/>
<evidence type="ECO:0000256" key="2">
    <source>
        <dbReference type="ARBA" id="ARBA00007441"/>
    </source>
</evidence>
<accession>A0A162FAL3</accession>
<keyword evidence="10" id="KW-1185">Reference proteome</keyword>
<evidence type="ECO:0000313" key="9">
    <source>
        <dbReference type="EMBL" id="KZX10295.1"/>
    </source>
</evidence>
<organism evidence="9 10">
    <name type="scientific">Methanobrevibacter filiformis</name>
    <dbReference type="NCBI Taxonomy" id="55758"/>
    <lineage>
        <taxon>Archaea</taxon>
        <taxon>Methanobacteriati</taxon>
        <taxon>Methanobacteriota</taxon>
        <taxon>Methanomada group</taxon>
        <taxon>Methanobacteria</taxon>
        <taxon>Methanobacteriales</taxon>
        <taxon>Methanobacteriaceae</taxon>
        <taxon>Methanobrevibacter</taxon>
    </lineage>
</organism>
<dbReference type="Pfam" id="PF00155">
    <property type="entry name" value="Aminotran_1_2"/>
    <property type="match status" value="1"/>
</dbReference>
<evidence type="ECO:0000256" key="7">
    <source>
        <dbReference type="RuleBase" id="RU000481"/>
    </source>
</evidence>
<keyword evidence="4 7" id="KW-0032">Aminotransferase</keyword>
<sequence length="383" mass="43756">MDNLKKPRKHAKKPPKEFKSNNEFFEHVFNDKEMIWMGQNTNHLHETNLIQDAMISCIESKEYCKYPPPEGFSELQKLILKDLDLEDLDILITAGGTESLYLCMYNLLEKKNNAITCDPGYLIIDDFADRFAGEVRAVPIYNEECHYKLTPKLVRENIDENTKVVVLIDPLNPLGSAYTEEEIKEFAEIAIENDIYMIHDITYKDFARSHYSVAKYAPSHAITIYSFSKISGMAGLRIGAIISSSELIASIRPILINDLGTNLVAQAGAITALRSKETWIERIVTTTRNNQKRIKKMIDTIDDIFIVNYPSDGNMLGIDISKTGINPEKLSENLLDKKIFTRQGSYTSNEFGDKYLRVSFSIPEEQVKIFCKEFPIAIEELRE</sequence>
<gene>
    <name evidence="9" type="primary">aspC</name>
    <name evidence="9" type="ORF">MBFIL_18210</name>
</gene>
<evidence type="ECO:0000313" key="10">
    <source>
        <dbReference type="Proteomes" id="UP000077066"/>
    </source>
</evidence>
<evidence type="ECO:0000259" key="8">
    <source>
        <dbReference type="Pfam" id="PF00155"/>
    </source>
</evidence>
<dbReference type="InterPro" id="IPR015424">
    <property type="entry name" value="PyrdxlP-dep_Trfase"/>
</dbReference>
<keyword evidence="5 7" id="KW-0808">Transferase</keyword>